<accession>A0ABU7B3J9</accession>
<dbReference type="EMBL" id="JAHUTI010039543">
    <property type="protein sequence ID" value="MED6244409.1"/>
    <property type="molecule type" value="Genomic_DNA"/>
</dbReference>
<name>A0ABU7B3J9_9TELE</name>
<reference evidence="1 2" key="1">
    <citation type="submission" date="2021-07" db="EMBL/GenBank/DDBJ databases">
        <authorList>
            <person name="Palmer J.M."/>
        </authorList>
    </citation>
    <scope>NUCLEOTIDE SEQUENCE [LARGE SCALE GENOMIC DNA]</scope>
    <source>
        <strain evidence="1 2">AT_MEX2019</strain>
        <tissue evidence="1">Muscle</tissue>
    </source>
</reference>
<evidence type="ECO:0000313" key="2">
    <source>
        <dbReference type="Proteomes" id="UP001345963"/>
    </source>
</evidence>
<dbReference type="Proteomes" id="UP001345963">
    <property type="component" value="Unassembled WGS sequence"/>
</dbReference>
<gene>
    <name evidence="1" type="ORF">ATANTOWER_008700</name>
</gene>
<comment type="caution">
    <text evidence="1">The sequence shown here is derived from an EMBL/GenBank/DDBJ whole genome shotgun (WGS) entry which is preliminary data.</text>
</comment>
<protein>
    <submittedName>
        <fullName evidence="1">Uncharacterized protein</fullName>
    </submittedName>
</protein>
<evidence type="ECO:0000313" key="1">
    <source>
        <dbReference type="EMBL" id="MED6244409.1"/>
    </source>
</evidence>
<proteinExistence type="predicted"/>
<sequence>MWLYRLCRVQLAGSKAVAHQANQEVLRWEQGILRERRQIVSSDSTVIRPGSCSCDQCRVPISWLVSSISRIY</sequence>
<keyword evidence="2" id="KW-1185">Reference proteome</keyword>
<organism evidence="1 2">
    <name type="scientific">Ataeniobius toweri</name>
    <dbReference type="NCBI Taxonomy" id="208326"/>
    <lineage>
        <taxon>Eukaryota</taxon>
        <taxon>Metazoa</taxon>
        <taxon>Chordata</taxon>
        <taxon>Craniata</taxon>
        <taxon>Vertebrata</taxon>
        <taxon>Euteleostomi</taxon>
        <taxon>Actinopterygii</taxon>
        <taxon>Neopterygii</taxon>
        <taxon>Teleostei</taxon>
        <taxon>Neoteleostei</taxon>
        <taxon>Acanthomorphata</taxon>
        <taxon>Ovalentaria</taxon>
        <taxon>Atherinomorphae</taxon>
        <taxon>Cyprinodontiformes</taxon>
        <taxon>Goodeidae</taxon>
        <taxon>Ataeniobius</taxon>
    </lineage>
</organism>